<evidence type="ECO:0000256" key="1">
    <source>
        <dbReference type="SAM" id="Phobius"/>
    </source>
</evidence>
<keyword evidence="1" id="KW-0472">Membrane</keyword>
<name>A0A930Y786_9ACTN</name>
<evidence type="ECO:0000313" key="2">
    <source>
        <dbReference type="EMBL" id="MBF4161736.1"/>
    </source>
</evidence>
<evidence type="ECO:0000313" key="3">
    <source>
        <dbReference type="Proteomes" id="UP000656804"/>
    </source>
</evidence>
<dbReference type="RefSeq" id="WP_194503001.1">
    <property type="nucleotide sequence ID" value="NZ_JADIVZ010000003.1"/>
</dbReference>
<dbReference type="AlphaFoldDB" id="A0A930Y786"/>
<accession>A0A930Y786</accession>
<keyword evidence="1" id="KW-0812">Transmembrane</keyword>
<comment type="caution">
    <text evidence="2">The sequence shown here is derived from an EMBL/GenBank/DDBJ whole genome shotgun (WGS) entry which is preliminary data.</text>
</comment>
<sequence>METLRLILLFVHILGFAALVGGLLSQAREPVKQVNAAMRDGIGTAFVAGLALVGVLEAHGGDVNHAKIGVKLVIGLIILVLVMANVRKPSIPQGLWAGLLVLSVLNVAVAVFWSPAHTFA</sequence>
<feature type="transmembrane region" description="Helical" evidence="1">
    <location>
        <begin position="6"/>
        <end position="24"/>
    </location>
</feature>
<dbReference type="EMBL" id="JADIVZ010000003">
    <property type="protein sequence ID" value="MBF4161736.1"/>
    <property type="molecule type" value="Genomic_DNA"/>
</dbReference>
<feature type="transmembrane region" description="Helical" evidence="1">
    <location>
        <begin position="68"/>
        <end position="86"/>
    </location>
</feature>
<protein>
    <submittedName>
        <fullName evidence="2">Uncharacterized protein</fullName>
    </submittedName>
</protein>
<gene>
    <name evidence="2" type="ORF">ISG29_08535</name>
</gene>
<keyword evidence="3" id="KW-1185">Reference proteome</keyword>
<reference evidence="2" key="1">
    <citation type="submission" date="2020-11" db="EMBL/GenBank/DDBJ databases">
        <title>Nocardioides sp. CBS4Y-1, whole genome shotgun sequence.</title>
        <authorList>
            <person name="Tuo L."/>
        </authorList>
    </citation>
    <scope>NUCLEOTIDE SEQUENCE</scope>
    <source>
        <strain evidence="2">CBS4Y-1</strain>
    </source>
</reference>
<feature type="transmembrane region" description="Helical" evidence="1">
    <location>
        <begin position="95"/>
        <end position="114"/>
    </location>
</feature>
<organism evidence="2 3">
    <name type="scientific">Nocardioides acrostichi</name>
    <dbReference type="NCBI Taxonomy" id="2784339"/>
    <lineage>
        <taxon>Bacteria</taxon>
        <taxon>Bacillati</taxon>
        <taxon>Actinomycetota</taxon>
        <taxon>Actinomycetes</taxon>
        <taxon>Propionibacteriales</taxon>
        <taxon>Nocardioidaceae</taxon>
        <taxon>Nocardioides</taxon>
    </lineage>
</organism>
<dbReference type="Proteomes" id="UP000656804">
    <property type="component" value="Unassembled WGS sequence"/>
</dbReference>
<feature type="transmembrane region" description="Helical" evidence="1">
    <location>
        <begin position="36"/>
        <end position="56"/>
    </location>
</feature>
<proteinExistence type="predicted"/>
<keyword evidence="1" id="KW-1133">Transmembrane helix</keyword>